<gene>
    <name evidence="1" type="ORF">GCM10008955_40880</name>
</gene>
<evidence type="ECO:0000313" key="2">
    <source>
        <dbReference type="Proteomes" id="UP000647587"/>
    </source>
</evidence>
<accession>A0ABQ2F2H6</accession>
<protein>
    <submittedName>
        <fullName evidence="1">Uncharacterized protein</fullName>
    </submittedName>
</protein>
<proteinExistence type="predicted"/>
<organism evidence="1 2">
    <name type="scientific">Deinococcus malanensis</name>
    <dbReference type="NCBI Taxonomy" id="1706855"/>
    <lineage>
        <taxon>Bacteria</taxon>
        <taxon>Thermotogati</taxon>
        <taxon>Deinococcota</taxon>
        <taxon>Deinococci</taxon>
        <taxon>Deinococcales</taxon>
        <taxon>Deinococcaceae</taxon>
        <taxon>Deinococcus</taxon>
    </lineage>
</organism>
<comment type="caution">
    <text evidence="1">The sequence shown here is derived from an EMBL/GenBank/DDBJ whole genome shotgun (WGS) entry which is preliminary data.</text>
</comment>
<evidence type="ECO:0000313" key="1">
    <source>
        <dbReference type="EMBL" id="GGK42902.1"/>
    </source>
</evidence>
<keyword evidence="2" id="KW-1185">Reference proteome</keyword>
<dbReference type="Proteomes" id="UP000647587">
    <property type="component" value="Unassembled WGS sequence"/>
</dbReference>
<name>A0ABQ2F2H6_9DEIO</name>
<sequence length="67" mass="7154">MVCIEDSCNHYRCRAALAEGSGCPGSGAVDSGTLRSGKQGQQQVTQMGSPLGQKLRVVRVESQWDTK</sequence>
<dbReference type="EMBL" id="BMPP01000036">
    <property type="protein sequence ID" value="GGK42902.1"/>
    <property type="molecule type" value="Genomic_DNA"/>
</dbReference>
<reference evidence="2" key="1">
    <citation type="journal article" date="2019" name="Int. J. Syst. Evol. Microbiol.">
        <title>The Global Catalogue of Microorganisms (GCM) 10K type strain sequencing project: providing services to taxonomists for standard genome sequencing and annotation.</title>
        <authorList>
            <consortium name="The Broad Institute Genomics Platform"/>
            <consortium name="The Broad Institute Genome Sequencing Center for Infectious Disease"/>
            <person name="Wu L."/>
            <person name="Ma J."/>
        </authorList>
    </citation>
    <scope>NUCLEOTIDE SEQUENCE [LARGE SCALE GENOMIC DNA]</scope>
    <source>
        <strain evidence="2">JCM 30331</strain>
    </source>
</reference>